<evidence type="ECO:0000313" key="4">
    <source>
        <dbReference type="Proteomes" id="UP000789739"/>
    </source>
</evidence>
<comment type="caution">
    <text evidence="3">The sequence shown here is derived from an EMBL/GenBank/DDBJ whole genome shotgun (WGS) entry which is preliminary data.</text>
</comment>
<reference evidence="3" key="1">
    <citation type="submission" date="2021-06" db="EMBL/GenBank/DDBJ databases">
        <authorList>
            <person name="Kallberg Y."/>
            <person name="Tangrot J."/>
            <person name="Rosling A."/>
        </authorList>
    </citation>
    <scope>NUCLEOTIDE SEQUENCE</scope>
    <source>
        <strain evidence="3">BR232B</strain>
    </source>
</reference>
<evidence type="ECO:0000256" key="1">
    <source>
        <dbReference type="SAM" id="Coils"/>
    </source>
</evidence>
<sequence length="162" mass="18794">MPTPRHALRSRSNQDNSDEPSEVPIPKLHQNCSSPSVGFFAPTYPLKKILIPFPVFSDVFNKFHEEQEQEFKTVVQYERNLAVKKEEMAEHGDNLRRLVDRKRSDLRDIQEDVRHMRTKLASLHEKMVPVFNKLLADGDQLDEYNVSSFAIAFAKRLNRDSG</sequence>
<accession>A0A9N9A967</accession>
<proteinExistence type="predicted"/>
<evidence type="ECO:0000256" key="2">
    <source>
        <dbReference type="SAM" id="MobiDB-lite"/>
    </source>
</evidence>
<protein>
    <submittedName>
        <fullName evidence="3">7720_t:CDS:1</fullName>
    </submittedName>
</protein>
<evidence type="ECO:0000313" key="3">
    <source>
        <dbReference type="EMBL" id="CAG8521010.1"/>
    </source>
</evidence>
<keyword evidence="4" id="KW-1185">Reference proteome</keyword>
<organism evidence="3 4">
    <name type="scientific">Paraglomus brasilianum</name>
    <dbReference type="NCBI Taxonomy" id="144538"/>
    <lineage>
        <taxon>Eukaryota</taxon>
        <taxon>Fungi</taxon>
        <taxon>Fungi incertae sedis</taxon>
        <taxon>Mucoromycota</taxon>
        <taxon>Glomeromycotina</taxon>
        <taxon>Glomeromycetes</taxon>
        <taxon>Paraglomerales</taxon>
        <taxon>Paraglomeraceae</taxon>
        <taxon>Paraglomus</taxon>
    </lineage>
</organism>
<feature type="coiled-coil region" evidence="1">
    <location>
        <begin position="74"/>
        <end position="126"/>
    </location>
</feature>
<gene>
    <name evidence="3" type="ORF">PBRASI_LOCUS3624</name>
</gene>
<dbReference type="AlphaFoldDB" id="A0A9N9A967"/>
<name>A0A9N9A967_9GLOM</name>
<keyword evidence="1" id="KW-0175">Coiled coil</keyword>
<feature type="region of interest" description="Disordered" evidence="2">
    <location>
        <begin position="1"/>
        <end position="23"/>
    </location>
</feature>
<dbReference type="Proteomes" id="UP000789739">
    <property type="component" value="Unassembled WGS sequence"/>
</dbReference>
<dbReference type="EMBL" id="CAJVPI010000334">
    <property type="protein sequence ID" value="CAG8521010.1"/>
    <property type="molecule type" value="Genomic_DNA"/>
</dbReference>
<dbReference type="OrthoDB" id="2382589at2759"/>